<dbReference type="EC" id="2.7.11.1" evidence="2"/>
<feature type="non-terminal residue" evidence="6">
    <location>
        <position position="131"/>
    </location>
</feature>
<evidence type="ECO:0000256" key="1">
    <source>
        <dbReference type="ARBA" id="ARBA00008874"/>
    </source>
</evidence>
<dbReference type="Pfam" id="PF00069">
    <property type="entry name" value="Pkinase"/>
    <property type="match status" value="1"/>
</dbReference>
<dbReference type="Gene3D" id="1.10.510.10">
    <property type="entry name" value="Transferase(Phosphotransferase) domain 1"/>
    <property type="match status" value="1"/>
</dbReference>
<dbReference type="AlphaFoldDB" id="A0A7K7TI50"/>
<keyword evidence="6" id="KW-0808">Transferase</keyword>
<dbReference type="PANTHER" id="PTHR45832:SF22">
    <property type="entry name" value="SERINE_THREONINE-PROTEIN KINASE SAMKA-RELATED"/>
    <property type="match status" value="1"/>
</dbReference>
<evidence type="ECO:0000256" key="4">
    <source>
        <dbReference type="ARBA" id="ARBA00022840"/>
    </source>
</evidence>
<organism evidence="6 7">
    <name type="scientific">Sapayoa aenigma</name>
    <name type="common">broad-billed sapayoa</name>
    <dbReference type="NCBI Taxonomy" id="239371"/>
    <lineage>
        <taxon>Eukaryota</taxon>
        <taxon>Metazoa</taxon>
        <taxon>Chordata</taxon>
        <taxon>Craniata</taxon>
        <taxon>Vertebrata</taxon>
        <taxon>Euteleostomi</taxon>
        <taxon>Archelosauria</taxon>
        <taxon>Archosauria</taxon>
        <taxon>Dinosauria</taxon>
        <taxon>Saurischia</taxon>
        <taxon>Theropoda</taxon>
        <taxon>Coelurosauria</taxon>
        <taxon>Aves</taxon>
        <taxon>Neognathae</taxon>
        <taxon>Neoaves</taxon>
        <taxon>Telluraves</taxon>
        <taxon>Australaves</taxon>
        <taxon>Passeriformes</taxon>
        <taxon>Tyrannidae</taxon>
        <taxon>Sapayoa</taxon>
    </lineage>
</organism>
<dbReference type="OrthoDB" id="2914378at2759"/>
<feature type="domain" description="Protein kinase" evidence="5">
    <location>
        <begin position="1"/>
        <end position="131"/>
    </location>
</feature>
<dbReference type="SUPFAM" id="SSF56112">
    <property type="entry name" value="Protein kinase-like (PK-like)"/>
    <property type="match status" value="1"/>
</dbReference>
<sequence>SYLVGDVLWLVLEYVDGGTLHDVICMTPMSEEQIAAVSRECLQGLHFLHSNGVIHRNIKSSNILIRTDGSVKLAGFGLSAKLSPEQSYWSSMARTSWWMAPEVVTRKPYGPKVDIWSFGIMGLEMMEGKVP</sequence>
<dbReference type="PROSITE" id="PS50011">
    <property type="entry name" value="PROTEIN_KINASE_DOM"/>
    <property type="match status" value="1"/>
</dbReference>
<keyword evidence="3" id="KW-0547">Nucleotide-binding</keyword>
<evidence type="ECO:0000256" key="2">
    <source>
        <dbReference type="ARBA" id="ARBA00012513"/>
    </source>
</evidence>
<keyword evidence="7" id="KW-1185">Reference proteome</keyword>
<protein>
    <recommendedName>
        <fullName evidence="2">non-specific serine/threonine protein kinase</fullName>
        <ecNumber evidence="2">2.7.11.1</ecNumber>
    </recommendedName>
</protein>
<evidence type="ECO:0000256" key="3">
    <source>
        <dbReference type="ARBA" id="ARBA00022741"/>
    </source>
</evidence>
<evidence type="ECO:0000313" key="6">
    <source>
        <dbReference type="EMBL" id="NXA16575.1"/>
    </source>
</evidence>
<dbReference type="GO" id="GO:0004674">
    <property type="term" value="F:protein serine/threonine kinase activity"/>
    <property type="evidence" value="ECO:0007669"/>
    <property type="project" value="UniProtKB-EC"/>
</dbReference>
<name>A0A7K7TI50_9TYRA</name>
<gene>
    <name evidence="6" type="primary">Pak1_3</name>
    <name evidence="6" type="ORF">SAPAEN_R03424</name>
</gene>
<comment type="similarity">
    <text evidence="1">Belongs to the protein kinase superfamily. STE Ser/Thr protein kinase family. STE20 subfamily.</text>
</comment>
<proteinExistence type="inferred from homology"/>
<keyword evidence="6" id="KW-0418">Kinase</keyword>
<comment type="caution">
    <text evidence="6">The sequence shown here is derived from an EMBL/GenBank/DDBJ whole genome shotgun (WGS) entry which is preliminary data.</text>
</comment>
<dbReference type="InterPro" id="IPR000719">
    <property type="entry name" value="Prot_kinase_dom"/>
</dbReference>
<dbReference type="GO" id="GO:0005524">
    <property type="term" value="F:ATP binding"/>
    <property type="evidence" value="ECO:0007669"/>
    <property type="project" value="UniProtKB-KW"/>
</dbReference>
<dbReference type="EMBL" id="VZSY01005768">
    <property type="protein sequence ID" value="NXA16575.1"/>
    <property type="molecule type" value="Genomic_DNA"/>
</dbReference>
<dbReference type="InterPro" id="IPR051931">
    <property type="entry name" value="PAK3-like"/>
</dbReference>
<keyword evidence="4" id="KW-0067">ATP-binding</keyword>
<dbReference type="PANTHER" id="PTHR45832">
    <property type="entry name" value="SERINE/THREONINE-PROTEIN KINASE SAMKA-RELATED-RELATED"/>
    <property type="match status" value="1"/>
</dbReference>
<evidence type="ECO:0000259" key="5">
    <source>
        <dbReference type="PROSITE" id="PS50011"/>
    </source>
</evidence>
<dbReference type="InterPro" id="IPR011009">
    <property type="entry name" value="Kinase-like_dom_sf"/>
</dbReference>
<dbReference type="Proteomes" id="UP000589485">
    <property type="component" value="Unassembled WGS sequence"/>
</dbReference>
<accession>A0A7K7TI50</accession>
<feature type="non-terminal residue" evidence="6">
    <location>
        <position position="1"/>
    </location>
</feature>
<evidence type="ECO:0000313" key="7">
    <source>
        <dbReference type="Proteomes" id="UP000589485"/>
    </source>
</evidence>
<reference evidence="6 7" key="1">
    <citation type="submission" date="2019-09" db="EMBL/GenBank/DDBJ databases">
        <title>Bird 10,000 Genomes (B10K) Project - Family phase.</title>
        <authorList>
            <person name="Zhang G."/>
        </authorList>
    </citation>
    <scope>NUCLEOTIDE SEQUENCE [LARGE SCALE GENOMIC DNA]</scope>
    <source>
        <strain evidence="6">B10K-DU-030-41</strain>
        <tissue evidence="6">Muscle</tissue>
    </source>
</reference>